<accession>A0A8S0VG21</accession>
<feature type="non-terminal residue" evidence="2">
    <location>
        <position position="1"/>
    </location>
</feature>
<name>A0A8S0VG21_OLEEU</name>
<organism evidence="2 3">
    <name type="scientific">Olea europaea subsp. europaea</name>
    <dbReference type="NCBI Taxonomy" id="158383"/>
    <lineage>
        <taxon>Eukaryota</taxon>
        <taxon>Viridiplantae</taxon>
        <taxon>Streptophyta</taxon>
        <taxon>Embryophyta</taxon>
        <taxon>Tracheophyta</taxon>
        <taxon>Spermatophyta</taxon>
        <taxon>Magnoliopsida</taxon>
        <taxon>eudicotyledons</taxon>
        <taxon>Gunneridae</taxon>
        <taxon>Pentapetalae</taxon>
        <taxon>asterids</taxon>
        <taxon>lamiids</taxon>
        <taxon>Lamiales</taxon>
        <taxon>Oleaceae</taxon>
        <taxon>Oleeae</taxon>
        <taxon>Olea</taxon>
    </lineage>
</organism>
<feature type="region of interest" description="Disordered" evidence="1">
    <location>
        <begin position="50"/>
        <end position="72"/>
    </location>
</feature>
<dbReference type="Gramene" id="OE9A019871T1">
    <property type="protein sequence ID" value="OE9A019871C1"/>
    <property type="gene ID" value="OE9A019871"/>
</dbReference>
<comment type="caution">
    <text evidence="2">The sequence shown here is derived from an EMBL/GenBank/DDBJ whole genome shotgun (WGS) entry which is preliminary data.</text>
</comment>
<feature type="compositionally biased region" description="Basic and acidic residues" evidence="1">
    <location>
        <begin position="54"/>
        <end position="63"/>
    </location>
</feature>
<evidence type="ECO:0000313" key="3">
    <source>
        <dbReference type="Proteomes" id="UP000594638"/>
    </source>
</evidence>
<evidence type="ECO:0000256" key="1">
    <source>
        <dbReference type="SAM" id="MobiDB-lite"/>
    </source>
</evidence>
<dbReference type="AlphaFoldDB" id="A0A8S0VG21"/>
<reference evidence="2 3" key="1">
    <citation type="submission" date="2019-12" db="EMBL/GenBank/DDBJ databases">
        <authorList>
            <person name="Alioto T."/>
            <person name="Alioto T."/>
            <person name="Gomez Garrido J."/>
        </authorList>
    </citation>
    <scope>NUCLEOTIDE SEQUENCE [LARGE SCALE GENOMIC DNA]</scope>
</reference>
<dbReference type="Proteomes" id="UP000594638">
    <property type="component" value="Unassembled WGS sequence"/>
</dbReference>
<evidence type="ECO:0000313" key="2">
    <source>
        <dbReference type="EMBL" id="CAA3029979.1"/>
    </source>
</evidence>
<keyword evidence="3" id="KW-1185">Reference proteome</keyword>
<sequence length="72" mass="8227">DQEDPEANDHIPPPAELALAPNLQVMRQLFTGLTETNRTLQYIEQMIRASQAREQARDDEKHARNANMQGIE</sequence>
<dbReference type="EMBL" id="CACTIH010009343">
    <property type="protein sequence ID" value="CAA3029979.1"/>
    <property type="molecule type" value="Genomic_DNA"/>
</dbReference>
<gene>
    <name evidence="2" type="ORF">OLEA9_A019871</name>
</gene>
<proteinExistence type="predicted"/>
<protein>
    <submittedName>
        <fullName evidence="2">Uncharacterized protein</fullName>
    </submittedName>
</protein>